<gene>
    <name evidence="2" type="ORF">TOLI1172_LOCUS5805</name>
</gene>
<dbReference type="PROSITE" id="PS50206">
    <property type="entry name" value="RHODANESE_3"/>
    <property type="match status" value="1"/>
</dbReference>
<accession>A0A7S1ESQ8</accession>
<reference evidence="2" key="1">
    <citation type="submission" date="2021-01" db="EMBL/GenBank/DDBJ databases">
        <authorList>
            <person name="Corre E."/>
            <person name="Pelletier E."/>
            <person name="Niang G."/>
            <person name="Scheremetjew M."/>
            <person name="Finn R."/>
            <person name="Kale V."/>
            <person name="Holt S."/>
            <person name="Cochrane G."/>
            <person name="Meng A."/>
            <person name="Brown T."/>
            <person name="Cohen L."/>
        </authorList>
    </citation>
    <scope>NUCLEOTIDE SEQUENCE</scope>
    <source>
        <strain evidence="2">CCMP3278</strain>
    </source>
</reference>
<dbReference type="SMART" id="SM00450">
    <property type="entry name" value="RHOD"/>
    <property type="match status" value="1"/>
</dbReference>
<evidence type="ECO:0000259" key="1">
    <source>
        <dbReference type="PROSITE" id="PS50206"/>
    </source>
</evidence>
<proteinExistence type="predicted"/>
<dbReference type="EMBL" id="HBFP01008111">
    <property type="protein sequence ID" value="CAD8821410.1"/>
    <property type="molecule type" value="Transcribed_RNA"/>
</dbReference>
<sequence length="138" mass="15244">MEYISPDNFADRLRNGDVENGTMAVVDVRDSDFEGGHIKGAINLTSYQISKSPSQSAAAVATAQLVVVHCMLSQVRGPHNARILMQALREYTRNPPKVMVLENGFQGFAKKFSKSEPQLFEGLDANYWGPSAIFSYDD</sequence>
<dbReference type="PANTHER" id="PTHR10828:SF38">
    <property type="entry name" value="ARSENICAL-RESISTANCE PROTEIN 2-RELATED"/>
    <property type="match status" value="1"/>
</dbReference>
<dbReference type="Pfam" id="PF00581">
    <property type="entry name" value="Rhodanese"/>
    <property type="match status" value="1"/>
</dbReference>
<name>A0A7S1ESQ8_9RHOD</name>
<evidence type="ECO:0000313" key="2">
    <source>
        <dbReference type="EMBL" id="CAD8821410.1"/>
    </source>
</evidence>
<dbReference type="GO" id="GO:0004725">
    <property type="term" value="F:protein tyrosine phosphatase activity"/>
    <property type="evidence" value="ECO:0007669"/>
    <property type="project" value="TreeGrafter"/>
</dbReference>
<dbReference type="InterPro" id="IPR036873">
    <property type="entry name" value="Rhodanese-like_dom_sf"/>
</dbReference>
<dbReference type="InterPro" id="IPR001763">
    <property type="entry name" value="Rhodanese-like_dom"/>
</dbReference>
<dbReference type="Gene3D" id="3.40.250.10">
    <property type="entry name" value="Rhodanese-like domain"/>
    <property type="match status" value="1"/>
</dbReference>
<dbReference type="SUPFAM" id="SSF52821">
    <property type="entry name" value="Rhodanese/Cell cycle control phosphatase"/>
    <property type="match status" value="1"/>
</dbReference>
<dbReference type="GO" id="GO:0005737">
    <property type="term" value="C:cytoplasm"/>
    <property type="evidence" value="ECO:0007669"/>
    <property type="project" value="TreeGrafter"/>
</dbReference>
<protein>
    <recommendedName>
        <fullName evidence="1">Rhodanese domain-containing protein</fullName>
    </recommendedName>
</protein>
<feature type="domain" description="Rhodanese" evidence="1">
    <location>
        <begin position="19"/>
        <end position="117"/>
    </location>
</feature>
<dbReference type="GO" id="GO:0005634">
    <property type="term" value="C:nucleus"/>
    <property type="evidence" value="ECO:0007669"/>
    <property type="project" value="TreeGrafter"/>
</dbReference>
<dbReference type="AlphaFoldDB" id="A0A7S1ESQ8"/>
<organism evidence="2">
    <name type="scientific">Timspurckia oligopyrenoides</name>
    <dbReference type="NCBI Taxonomy" id="708627"/>
    <lineage>
        <taxon>Eukaryota</taxon>
        <taxon>Rhodophyta</taxon>
        <taxon>Bangiophyceae</taxon>
        <taxon>Porphyridiales</taxon>
        <taxon>Porphyridiaceae</taxon>
        <taxon>Timspurckia</taxon>
    </lineage>
</organism>
<dbReference type="PANTHER" id="PTHR10828">
    <property type="entry name" value="M-PHASE INDUCER PHOSPHATASE DUAL SPECIFICITY PHOSPHATASE CDC25"/>
    <property type="match status" value="1"/>
</dbReference>